<dbReference type="Pfam" id="PF01795">
    <property type="entry name" value="Methyltransf_5"/>
    <property type="match status" value="1"/>
</dbReference>
<dbReference type="GO" id="GO:0071424">
    <property type="term" value="F:rRNA (cytosine-N4-)-methyltransferase activity"/>
    <property type="evidence" value="ECO:0007669"/>
    <property type="project" value="TreeGrafter"/>
</dbReference>
<dbReference type="SUPFAM" id="SSF53335">
    <property type="entry name" value="S-adenosyl-L-methionine-dependent methyltransferases"/>
    <property type="match status" value="1"/>
</dbReference>
<dbReference type="PANTHER" id="PTHR11265:SF0">
    <property type="entry name" value="12S RRNA N4-METHYLCYTIDINE METHYLTRANSFERASE"/>
    <property type="match status" value="1"/>
</dbReference>
<gene>
    <name evidence="6" type="ORF">BIW11_04813</name>
</gene>
<evidence type="ECO:0000256" key="5">
    <source>
        <dbReference type="SAM" id="MobiDB-lite"/>
    </source>
</evidence>
<name>A0A1V9X0V9_9ACAR</name>
<proteinExistence type="inferred from homology"/>
<evidence type="ECO:0000256" key="1">
    <source>
        <dbReference type="ARBA" id="ARBA00010396"/>
    </source>
</evidence>
<accession>A0A1V9X0V9</accession>
<dbReference type="InterPro" id="IPR023397">
    <property type="entry name" value="SAM-dep_MeTrfase_MraW_recog"/>
</dbReference>
<keyword evidence="4" id="KW-0949">S-adenosyl-L-methionine</keyword>
<dbReference type="OrthoDB" id="16290at2759"/>
<evidence type="ECO:0000313" key="7">
    <source>
        <dbReference type="Proteomes" id="UP000192247"/>
    </source>
</evidence>
<dbReference type="GO" id="GO:0070475">
    <property type="term" value="P:rRNA base methylation"/>
    <property type="evidence" value="ECO:0007669"/>
    <property type="project" value="TreeGrafter"/>
</dbReference>
<dbReference type="EMBL" id="MNPL01029499">
    <property type="protein sequence ID" value="OQR67215.1"/>
    <property type="molecule type" value="Genomic_DNA"/>
</dbReference>
<dbReference type="NCBIfam" id="TIGR00006">
    <property type="entry name" value="16S rRNA (cytosine(1402)-N(4))-methyltransferase RsmH"/>
    <property type="match status" value="1"/>
</dbReference>
<feature type="region of interest" description="Disordered" evidence="5">
    <location>
        <begin position="145"/>
        <end position="169"/>
    </location>
</feature>
<reference evidence="6 7" key="1">
    <citation type="journal article" date="2017" name="Gigascience">
        <title>Draft genome of the honey bee ectoparasitic mite, Tropilaelaps mercedesae, is shaped by the parasitic life history.</title>
        <authorList>
            <person name="Dong X."/>
            <person name="Armstrong S.D."/>
            <person name="Xia D."/>
            <person name="Makepeace B.L."/>
            <person name="Darby A.C."/>
            <person name="Kadowaki T."/>
        </authorList>
    </citation>
    <scope>NUCLEOTIDE SEQUENCE [LARGE SCALE GENOMIC DNA]</scope>
    <source>
        <strain evidence="6">Wuxi-XJTLU</strain>
    </source>
</reference>
<evidence type="ECO:0000256" key="4">
    <source>
        <dbReference type="ARBA" id="ARBA00022691"/>
    </source>
</evidence>
<dbReference type="HAMAP" id="MF_01007">
    <property type="entry name" value="16SrRNA_methyltr_H"/>
    <property type="match status" value="1"/>
</dbReference>
<comment type="similarity">
    <text evidence="1">Belongs to the methyltransferase superfamily. RsmH family.</text>
</comment>
<comment type="caution">
    <text evidence="6">The sequence shown here is derived from an EMBL/GenBank/DDBJ whole genome shotgun (WGS) entry which is preliminary data.</text>
</comment>
<dbReference type="PIRSF" id="PIRSF004486">
    <property type="entry name" value="MraW"/>
    <property type="match status" value="1"/>
</dbReference>
<dbReference type="InterPro" id="IPR002903">
    <property type="entry name" value="RsmH"/>
</dbReference>
<dbReference type="Proteomes" id="UP000192247">
    <property type="component" value="Unassembled WGS sequence"/>
</dbReference>
<dbReference type="InParanoid" id="A0A1V9X0V9"/>
<evidence type="ECO:0000256" key="2">
    <source>
        <dbReference type="ARBA" id="ARBA00022603"/>
    </source>
</evidence>
<dbReference type="InterPro" id="IPR029063">
    <property type="entry name" value="SAM-dependent_MTases_sf"/>
</dbReference>
<keyword evidence="3 6" id="KW-0808">Transferase</keyword>
<dbReference type="AlphaFoldDB" id="A0A1V9X0V9"/>
<dbReference type="PANTHER" id="PTHR11265">
    <property type="entry name" value="S-ADENOSYL-METHYLTRANSFERASE MRAW"/>
    <property type="match status" value="1"/>
</dbReference>
<sequence length="363" mass="40543">MWHTLYARSIARQCSLQVSFRTLTSVAAEVNRNAVQPHVPVLLRETISALNVRPGQIFVDMTFGAGGHTRAILERGGRVVAIDRDPSVKSIATDLKKEFPNEFDFRTAKFTDIRHVLNEVDVRAGSVAGMVFDCGCSSMQMDQEARGFSASNPDGPLDMRMNPNDPDSPSAAQLVNSLSAYSLARIFKVYGEEKRCHRIANAIIAYRYEMKVIRTTGEFCRVVDAAFSDGTRRTDMLGRPTSNATKAMMALRIFVNDELNQLNHGLRLAADVVMDGGRVAVLSFHSLEDRIVKRHFAGVDMSEPISHSLSQKYRNAAGWHQPEELVQKWLPVFQHAVQPTEDEIERNPRSRSAKLRAALRNMG</sequence>
<dbReference type="STRING" id="418985.A0A1V9X0V9"/>
<dbReference type="Gene3D" id="1.10.150.170">
    <property type="entry name" value="Putative methyltransferase TM0872, insert domain"/>
    <property type="match status" value="1"/>
</dbReference>
<dbReference type="Gene3D" id="3.40.50.150">
    <property type="entry name" value="Vaccinia Virus protein VP39"/>
    <property type="match status" value="1"/>
</dbReference>
<organism evidence="6 7">
    <name type="scientific">Tropilaelaps mercedesae</name>
    <dbReference type="NCBI Taxonomy" id="418985"/>
    <lineage>
        <taxon>Eukaryota</taxon>
        <taxon>Metazoa</taxon>
        <taxon>Ecdysozoa</taxon>
        <taxon>Arthropoda</taxon>
        <taxon>Chelicerata</taxon>
        <taxon>Arachnida</taxon>
        <taxon>Acari</taxon>
        <taxon>Parasitiformes</taxon>
        <taxon>Mesostigmata</taxon>
        <taxon>Gamasina</taxon>
        <taxon>Dermanyssoidea</taxon>
        <taxon>Laelapidae</taxon>
        <taxon>Tropilaelaps</taxon>
    </lineage>
</organism>
<evidence type="ECO:0000313" key="6">
    <source>
        <dbReference type="EMBL" id="OQR67215.1"/>
    </source>
</evidence>
<keyword evidence="7" id="KW-1185">Reference proteome</keyword>
<dbReference type="SUPFAM" id="SSF81799">
    <property type="entry name" value="Putative methyltransferase TM0872, insert domain"/>
    <property type="match status" value="1"/>
</dbReference>
<keyword evidence="2 6" id="KW-0489">Methyltransferase</keyword>
<dbReference type="FunCoup" id="A0A1V9X0V9">
    <property type="interactions" value="517"/>
</dbReference>
<protein>
    <submittedName>
        <fullName evidence="6">Putative methyltransferase protein 15-like</fullName>
    </submittedName>
</protein>
<evidence type="ECO:0000256" key="3">
    <source>
        <dbReference type="ARBA" id="ARBA00022679"/>
    </source>
</evidence>